<comment type="caution">
    <text evidence="1">The sequence shown here is derived from an EMBL/GenBank/DDBJ whole genome shotgun (WGS) entry which is preliminary data.</text>
</comment>
<dbReference type="Proteomes" id="UP000298663">
    <property type="component" value="Unassembled WGS sequence"/>
</dbReference>
<dbReference type="PANTHER" id="PTHR16317">
    <property type="entry name" value="INTEGRIN ALPHA REPEAT DOMAIN-CONTAINING"/>
    <property type="match status" value="1"/>
</dbReference>
<organism evidence="1 2">
    <name type="scientific">Steinernema carpocapsae</name>
    <name type="common">Entomopathogenic nematode</name>
    <dbReference type="NCBI Taxonomy" id="34508"/>
    <lineage>
        <taxon>Eukaryota</taxon>
        <taxon>Metazoa</taxon>
        <taxon>Ecdysozoa</taxon>
        <taxon>Nematoda</taxon>
        <taxon>Chromadorea</taxon>
        <taxon>Rhabditida</taxon>
        <taxon>Tylenchina</taxon>
        <taxon>Panagrolaimomorpha</taxon>
        <taxon>Strongyloidoidea</taxon>
        <taxon>Steinernematidae</taxon>
        <taxon>Steinernema</taxon>
    </lineage>
</organism>
<dbReference type="OrthoDB" id="9996127at2759"/>
<proteinExistence type="predicted"/>
<dbReference type="STRING" id="34508.A0A4U5NIY4"/>
<name>A0A4U5NIY4_STECR</name>
<dbReference type="GO" id="GO:0032006">
    <property type="term" value="P:regulation of TOR signaling"/>
    <property type="evidence" value="ECO:0007669"/>
    <property type="project" value="TreeGrafter"/>
</dbReference>
<keyword evidence="2" id="KW-1185">Reference proteome</keyword>
<evidence type="ECO:0000313" key="1">
    <source>
        <dbReference type="EMBL" id="TKR83157.1"/>
    </source>
</evidence>
<accession>A0A4U5NIY4</accession>
<reference evidence="1 2" key="2">
    <citation type="journal article" date="2019" name="G3 (Bethesda)">
        <title>Hybrid Assembly of the Genome of the Entomopathogenic Nematode Steinernema carpocapsae Identifies the X-Chromosome.</title>
        <authorList>
            <person name="Serra L."/>
            <person name="Macchietto M."/>
            <person name="Macias-Munoz A."/>
            <person name="McGill C.J."/>
            <person name="Rodriguez I.M."/>
            <person name="Rodriguez B."/>
            <person name="Murad R."/>
            <person name="Mortazavi A."/>
        </authorList>
    </citation>
    <scope>NUCLEOTIDE SEQUENCE [LARGE SCALE GENOMIC DNA]</scope>
    <source>
        <strain evidence="1 2">ALL</strain>
    </source>
</reference>
<gene>
    <name evidence="1" type="ORF">L596_016791</name>
</gene>
<dbReference type="AlphaFoldDB" id="A0A4U5NIY4"/>
<reference evidence="1 2" key="1">
    <citation type="journal article" date="2015" name="Genome Biol.">
        <title>Comparative genomics of Steinernema reveals deeply conserved gene regulatory networks.</title>
        <authorList>
            <person name="Dillman A.R."/>
            <person name="Macchietto M."/>
            <person name="Porter C.F."/>
            <person name="Rogers A."/>
            <person name="Williams B."/>
            <person name="Antoshechkin I."/>
            <person name="Lee M.M."/>
            <person name="Goodwin Z."/>
            <person name="Lu X."/>
            <person name="Lewis E.E."/>
            <person name="Goodrich-Blair H."/>
            <person name="Stock S.P."/>
            <person name="Adams B.J."/>
            <person name="Sternberg P.W."/>
            <person name="Mortazavi A."/>
        </authorList>
    </citation>
    <scope>NUCLEOTIDE SEQUENCE [LARGE SCALE GENOMIC DNA]</scope>
    <source>
        <strain evidence="1 2">ALL</strain>
    </source>
</reference>
<evidence type="ECO:0000313" key="2">
    <source>
        <dbReference type="Proteomes" id="UP000298663"/>
    </source>
</evidence>
<dbReference type="EMBL" id="AZBU02000004">
    <property type="protein sequence ID" value="TKR83157.1"/>
    <property type="molecule type" value="Genomic_DNA"/>
</dbReference>
<dbReference type="Pfam" id="PF15907">
    <property type="entry name" value="Itfg2"/>
    <property type="match status" value="1"/>
</dbReference>
<dbReference type="PANTHER" id="PTHR16317:SF1">
    <property type="entry name" value="KICSTOR COMPLEX PROTEIN ITFG2"/>
    <property type="match status" value="1"/>
</dbReference>
<protein>
    <submittedName>
        <fullName evidence="1">Uncharacterized protein</fullName>
    </submittedName>
</protein>
<sequence>MQQPKVRHFPTVNPELLISATLNSSCTSITVASSPYFMDQINKDLCYMIYGKQNGETVIASEDQCIQQTIPSGSELPCPISVVLAGDGRNVDDSEIFIIAADGLLRAFSFPICNERGVEGSFEEAEFEFEQLLNSNISFAEILDIDNDGRNELLVAMTDRVVRSYRFEFEDEDEDMHFVPLTKFEVPSHIYGISVGWDIGLTVFLSQANHQQYVRISMIPGNENVRMVQPMSVEDKGRNTYQLVVPPKPIRVSLMSSLVKKVFVANNACNSEVLLRTDKATIVGAACATLGSGLRMLVTIDNRGSLAAYGWKDHLIPSTEPLFRSTLPRAPDRIDAFACPVHPHTLYLGIAYLNQRLSLVKLNFKNVSEAVKLAES</sequence>
<dbReference type="InterPro" id="IPR031793">
    <property type="entry name" value="KICSTOR_ITFG2"/>
</dbReference>